<organism evidence="1">
    <name type="scientific">marine metagenome</name>
    <dbReference type="NCBI Taxonomy" id="408172"/>
    <lineage>
        <taxon>unclassified sequences</taxon>
        <taxon>metagenomes</taxon>
        <taxon>ecological metagenomes</taxon>
    </lineage>
</organism>
<dbReference type="EMBL" id="UINC01003220">
    <property type="protein sequence ID" value="SVA04390.1"/>
    <property type="molecule type" value="Genomic_DNA"/>
</dbReference>
<accession>A0A381SK14</accession>
<protein>
    <submittedName>
        <fullName evidence="1">Uncharacterized protein</fullName>
    </submittedName>
</protein>
<dbReference type="AlphaFoldDB" id="A0A381SK14"/>
<evidence type="ECO:0000313" key="1">
    <source>
        <dbReference type="EMBL" id="SVA04390.1"/>
    </source>
</evidence>
<reference evidence="1" key="1">
    <citation type="submission" date="2018-05" db="EMBL/GenBank/DDBJ databases">
        <authorList>
            <person name="Lanie J.A."/>
            <person name="Ng W.-L."/>
            <person name="Kazmierczak K.M."/>
            <person name="Andrzejewski T.M."/>
            <person name="Davidsen T.M."/>
            <person name="Wayne K.J."/>
            <person name="Tettelin H."/>
            <person name="Glass J.I."/>
            <person name="Rusch D."/>
            <person name="Podicherti R."/>
            <person name="Tsui H.-C.T."/>
            <person name="Winkler M.E."/>
        </authorList>
    </citation>
    <scope>NUCLEOTIDE SEQUENCE</scope>
</reference>
<sequence length="71" mass="7641">MVIRSMHVPPHRVGLLGCGVAILAGVRDLLAVSTRALANRPPPQKPRSSAVVLRAGTRSVSELRETPWSFT</sequence>
<proteinExistence type="predicted"/>
<name>A0A381SK14_9ZZZZ</name>
<gene>
    <name evidence="1" type="ORF">METZ01_LOCUS57244</name>
</gene>